<organism evidence="2 3">
    <name type="scientific">Candidatus Woesebacteria bacterium GW2011_GWA1_39_21</name>
    <dbReference type="NCBI Taxonomy" id="1618550"/>
    <lineage>
        <taxon>Bacteria</taxon>
        <taxon>Candidatus Woeseibacteriota</taxon>
    </lineage>
</organism>
<reference evidence="2 3" key="1">
    <citation type="journal article" date="2015" name="Nature">
        <title>rRNA introns, odd ribosomes, and small enigmatic genomes across a large radiation of phyla.</title>
        <authorList>
            <person name="Brown C.T."/>
            <person name="Hug L.A."/>
            <person name="Thomas B.C."/>
            <person name="Sharon I."/>
            <person name="Castelle C.J."/>
            <person name="Singh A."/>
            <person name="Wilkins M.J."/>
            <person name="Williams K.H."/>
            <person name="Banfield J.F."/>
        </authorList>
    </citation>
    <scope>NUCLEOTIDE SEQUENCE [LARGE SCALE GENOMIC DNA]</scope>
</reference>
<comment type="caution">
    <text evidence="2">The sequence shown here is derived from an EMBL/GenBank/DDBJ whole genome shotgun (WGS) entry which is preliminary data.</text>
</comment>
<dbReference type="Proteomes" id="UP000034246">
    <property type="component" value="Unassembled WGS sequence"/>
</dbReference>
<feature type="compositionally biased region" description="Basic and acidic residues" evidence="1">
    <location>
        <begin position="24"/>
        <end position="41"/>
    </location>
</feature>
<protein>
    <submittedName>
        <fullName evidence="2">Uncharacterized protein</fullName>
    </submittedName>
</protein>
<evidence type="ECO:0000256" key="1">
    <source>
        <dbReference type="SAM" id="MobiDB-lite"/>
    </source>
</evidence>
<accession>A0A0G0R7Y9</accession>
<proteinExistence type="predicted"/>
<sequence length="55" mass="6505">MSRENLITAGEASFAKPKNGISKTDQERCRERARREKERKVRIQNGWHKPGQRLR</sequence>
<name>A0A0G0R7Y9_9BACT</name>
<evidence type="ECO:0000313" key="3">
    <source>
        <dbReference type="Proteomes" id="UP000034246"/>
    </source>
</evidence>
<dbReference type="AlphaFoldDB" id="A0A0G0R7Y9"/>
<feature type="region of interest" description="Disordered" evidence="1">
    <location>
        <begin position="1"/>
        <end position="55"/>
    </location>
</feature>
<gene>
    <name evidence="2" type="ORF">UT39_C0027G0005</name>
</gene>
<dbReference type="EMBL" id="LBWP01000027">
    <property type="protein sequence ID" value="KKR09832.1"/>
    <property type="molecule type" value="Genomic_DNA"/>
</dbReference>
<evidence type="ECO:0000313" key="2">
    <source>
        <dbReference type="EMBL" id="KKR09832.1"/>
    </source>
</evidence>